<organism evidence="1 2">
    <name type="scientific">Cupriavidus nantongensis</name>
    <dbReference type="NCBI Taxonomy" id="1796606"/>
    <lineage>
        <taxon>Bacteria</taxon>
        <taxon>Pseudomonadati</taxon>
        <taxon>Pseudomonadota</taxon>
        <taxon>Betaproteobacteria</taxon>
        <taxon>Burkholderiales</taxon>
        <taxon>Burkholderiaceae</taxon>
        <taxon>Cupriavidus</taxon>
    </lineage>
</organism>
<dbReference type="Proteomes" id="UP000075238">
    <property type="component" value="Chromosome 1"/>
</dbReference>
<gene>
    <name evidence="1" type="ORF">A2G96_17040</name>
</gene>
<evidence type="ECO:0008006" key="3">
    <source>
        <dbReference type="Google" id="ProtNLM"/>
    </source>
</evidence>
<dbReference type="EMBL" id="CP014844">
    <property type="protein sequence ID" value="AMR79303.1"/>
    <property type="molecule type" value="Genomic_DNA"/>
</dbReference>
<keyword evidence="2" id="KW-1185">Reference proteome</keyword>
<evidence type="ECO:0000313" key="1">
    <source>
        <dbReference type="EMBL" id="AMR79303.1"/>
    </source>
</evidence>
<proteinExistence type="predicted"/>
<dbReference type="RefSeq" id="WP_062801193.1">
    <property type="nucleotide sequence ID" value="NZ_CP014844.1"/>
</dbReference>
<dbReference type="OrthoDB" id="9132218at2"/>
<sequence length="67" mass="7416">MDDALRERARAFEDRIRVLRRKAGQALPEDFEFGTPEFAAAEAGMLRDIIIGLGGDPDAAELDLRSL</sequence>
<accession>A0A142JMJ1</accession>
<evidence type="ECO:0000313" key="2">
    <source>
        <dbReference type="Proteomes" id="UP000075238"/>
    </source>
</evidence>
<reference evidence="1 2" key="1">
    <citation type="submission" date="2016-03" db="EMBL/GenBank/DDBJ databases">
        <title>Complete genome sequence of a novel chlorpyrifos degrading bacterium, Cupriavidus nantongensis sp. X1.</title>
        <authorList>
            <person name="Fang L."/>
        </authorList>
    </citation>
    <scope>NUCLEOTIDE SEQUENCE [LARGE SCALE GENOMIC DNA]</scope>
    <source>
        <strain evidence="1 2">X1</strain>
    </source>
</reference>
<dbReference type="AlphaFoldDB" id="A0A142JMJ1"/>
<dbReference type="KEGG" id="cnan:A2G96_17040"/>
<name>A0A142JMJ1_9BURK</name>
<protein>
    <recommendedName>
        <fullName evidence="3">Acyl-CoA dehydrogenase</fullName>
    </recommendedName>
</protein>